<evidence type="ECO:0000256" key="1">
    <source>
        <dbReference type="SAM" id="MobiDB-lite"/>
    </source>
</evidence>
<feature type="transmembrane region" description="Helical" evidence="2">
    <location>
        <begin position="153"/>
        <end position="172"/>
    </location>
</feature>
<feature type="transmembrane region" description="Helical" evidence="2">
    <location>
        <begin position="193"/>
        <end position="218"/>
    </location>
</feature>
<feature type="region of interest" description="Disordered" evidence="1">
    <location>
        <begin position="1"/>
        <end position="44"/>
    </location>
</feature>
<keyword evidence="2" id="KW-0472">Membrane</keyword>
<organism evidence="3 4">
    <name type="scientific">Acetivibrio thermocellus AD2</name>
    <dbReference type="NCBI Taxonomy" id="1138384"/>
    <lineage>
        <taxon>Bacteria</taxon>
        <taxon>Bacillati</taxon>
        <taxon>Bacillota</taxon>
        <taxon>Clostridia</taxon>
        <taxon>Eubacteriales</taxon>
        <taxon>Oscillospiraceae</taxon>
        <taxon>Acetivibrio</taxon>
    </lineage>
</organism>
<evidence type="ECO:0008006" key="5">
    <source>
        <dbReference type="Google" id="ProtNLM"/>
    </source>
</evidence>
<dbReference type="AlphaFoldDB" id="A0AB36TE67"/>
<sequence length="313" mass="35429">MEENLEGKIEKNSEANLETPVEIESTAETPGEIHSQNNPENNSVSTFTKVHTTVSFIVMVLINFLANTIPLNKMTTGEISDLYPNLFAPAGMTFSIWRIIYLLLGAYTIYQFGIFKKKDGVFSKNLIEHLGIFFSISSIANTAWIFAWHYHAIGMSLVLTAVILACLIYINIKIRKANLETLEKLFIKLPFSIYFGWITITAIANTIAFLSSIGWNRFGISEPLWTSLVLIFTLLICGIITFKNQDFIYGLPVIWAFIGILIRHTSENGFEGKYPGIIILLIVIIILLLITDVYILVSDKEKLKSFKLFKRLK</sequence>
<accession>A0AB36TE67</accession>
<feature type="transmembrane region" description="Helical" evidence="2">
    <location>
        <begin position="277"/>
        <end position="297"/>
    </location>
</feature>
<evidence type="ECO:0000313" key="3">
    <source>
        <dbReference type="EMBL" id="PFH02103.1"/>
    </source>
</evidence>
<dbReference type="RefSeq" id="WP_003519458.1">
    <property type="nucleotide sequence ID" value="NZ_CP013828.1"/>
</dbReference>
<feature type="transmembrane region" description="Helical" evidence="2">
    <location>
        <begin position="130"/>
        <end position="147"/>
    </location>
</feature>
<dbReference type="PANTHER" id="PTHR33802">
    <property type="entry name" value="SI:CH211-161H7.5-RELATED"/>
    <property type="match status" value="1"/>
</dbReference>
<dbReference type="EMBL" id="PDBW01000001">
    <property type="protein sequence ID" value="PFH02103.1"/>
    <property type="molecule type" value="Genomic_DNA"/>
</dbReference>
<feature type="compositionally biased region" description="Basic and acidic residues" evidence="1">
    <location>
        <begin position="1"/>
        <end position="13"/>
    </location>
</feature>
<feature type="transmembrane region" description="Helical" evidence="2">
    <location>
        <begin position="224"/>
        <end position="242"/>
    </location>
</feature>
<dbReference type="PANTHER" id="PTHR33802:SF1">
    <property type="entry name" value="XK-RELATED PROTEIN"/>
    <property type="match status" value="1"/>
</dbReference>
<proteinExistence type="predicted"/>
<evidence type="ECO:0000256" key="2">
    <source>
        <dbReference type="SAM" id="Phobius"/>
    </source>
</evidence>
<feature type="transmembrane region" description="Helical" evidence="2">
    <location>
        <begin position="247"/>
        <end position="265"/>
    </location>
</feature>
<feature type="transmembrane region" description="Helical" evidence="2">
    <location>
        <begin position="46"/>
        <end position="66"/>
    </location>
</feature>
<gene>
    <name evidence="3" type="ORF">M972_11866</name>
</gene>
<evidence type="ECO:0000313" key="4">
    <source>
        <dbReference type="Proteomes" id="UP000223596"/>
    </source>
</evidence>
<protein>
    <recommendedName>
        <fullName evidence="5">Tryptophan-rich sensory protein</fullName>
    </recommendedName>
</protein>
<comment type="caution">
    <text evidence="3">The sequence shown here is derived from an EMBL/GenBank/DDBJ whole genome shotgun (WGS) entry which is preliminary data.</text>
</comment>
<dbReference type="Proteomes" id="UP000223596">
    <property type="component" value="Unassembled WGS sequence"/>
</dbReference>
<feature type="transmembrane region" description="Helical" evidence="2">
    <location>
        <begin position="86"/>
        <end position="110"/>
    </location>
</feature>
<keyword evidence="2" id="KW-0812">Transmembrane</keyword>
<reference evidence="3 4" key="1">
    <citation type="submission" date="2017-09" db="EMBL/GenBank/DDBJ databases">
        <title>Evaluation of Pacific Biosciences Sequencing Technology to Finishing C. thermocellum Genome Sequences.</title>
        <authorList>
            <person name="Brown S."/>
        </authorList>
    </citation>
    <scope>NUCLEOTIDE SEQUENCE [LARGE SCALE GENOMIC DNA]</scope>
    <source>
        <strain evidence="3 4">AD2</strain>
    </source>
</reference>
<feature type="compositionally biased region" description="Polar residues" evidence="1">
    <location>
        <begin position="34"/>
        <end position="44"/>
    </location>
</feature>
<keyword evidence="2" id="KW-1133">Transmembrane helix</keyword>
<dbReference type="GeneID" id="35803965"/>
<name>A0AB36TE67_ACETH</name>